<evidence type="ECO:0000256" key="9">
    <source>
        <dbReference type="ARBA" id="ARBA00023004"/>
    </source>
</evidence>
<keyword evidence="5 12" id="KW-0812">Transmembrane</keyword>
<dbReference type="CDD" id="cd03512">
    <property type="entry name" value="Alkane-hydroxylase"/>
    <property type="match status" value="1"/>
</dbReference>
<sequence length="394" mass="44790">MTTAKNDALGVEWVDKKKYLWLLGLVVPLAPFMGWGLVEATGWGAMWFVMPVLLGVLTQVLDKIFGQDSTNPPESLLAWLEDQRYYRWCTYLYVPLQYAGLVLAAWTWSRPDVSVLGKIGVVFTISLVGGIGINTAHELGHKKESVERWMSKVVLAQTAYGHFYIEHNRGHHVRVATPEDPASARLGESFWRFWPRSVWGSLKSAWRLEKARLARLGKGPWTPRNDVLNSWAMTVVLFGALIGVFGLGITPYLLLQVPLGFTVLELANYVEHYGLLRQKTATGRYERCTPRHAWNSNTIASNILIYNLQRHSDHHANPTRRYQALRHFDESPQLPAGYFVMFRLAQFPWLWRRVMDKRVIAHYGGDASLAHIQPGKHARYGVTPPGSETEEITV</sequence>
<keyword evidence="10" id="KW-0503">Monooxygenase</keyword>
<comment type="caution">
    <text evidence="14">The sequence shown here is derived from an EMBL/GenBank/DDBJ whole genome shotgun (WGS) entry which is preliminary data.</text>
</comment>
<comment type="similarity">
    <text evidence="2">Belongs to the fatty acid desaturase type 1 family. AlkB subfamily.</text>
</comment>
<dbReference type="Pfam" id="PF00487">
    <property type="entry name" value="FA_desaturase"/>
    <property type="match status" value="1"/>
</dbReference>
<reference evidence="15" key="1">
    <citation type="journal article" date="2019" name="Int. J. Syst. Evol. Microbiol.">
        <title>The Global Catalogue of Microorganisms (GCM) 10K type strain sequencing project: providing services to taxonomists for standard genome sequencing and annotation.</title>
        <authorList>
            <consortium name="The Broad Institute Genomics Platform"/>
            <consortium name="The Broad Institute Genome Sequencing Center for Infectious Disease"/>
            <person name="Wu L."/>
            <person name="Ma J."/>
        </authorList>
    </citation>
    <scope>NUCLEOTIDE SEQUENCE [LARGE SCALE GENOMIC DNA]</scope>
    <source>
        <strain evidence="15">JCM 3369</strain>
    </source>
</reference>
<keyword evidence="7 12" id="KW-1133">Transmembrane helix</keyword>
<feature type="transmembrane region" description="Helical" evidence="12">
    <location>
        <begin position="115"/>
        <end position="133"/>
    </location>
</feature>
<keyword evidence="3" id="KW-1003">Cell membrane</keyword>
<evidence type="ECO:0000256" key="10">
    <source>
        <dbReference type="ARBA" id="ARBA00023033"/>
    </source>
</evidence>
<evidence type="ECO:0000256" key="5">
    <source>
        <dbReference type="ARBA" id="ARBA00022692"/>
    </source>
</evidence>
<evidence type="ECO:0000313" key="14">
    <source>
        <dbReference type="EMBL" id="MFC6882562.1"/>
    </source>
</evidence>
<dbReference type="InterPro" id="IPR033885">
    <property type="entry name" value="AlkB/XylM"/>
</dbReference>
<protein>
    <submittedName>
        <fullName evidence="14">Alkane 1-monooxygenase</fullName>
    </submittedName>
</protein>
<dbReference type="EMBL" id="JBHSXS010000013">
    <property type="protein sequence ID" value="MFC6882562.1"/>
    <property type="molecule type" value="Genomic_DNA"/>
</dbReference>
<evidence type="ECO:0000259" key="13">
    <source>
        <dbReference type="Pfam" id="PF00487"/>
    </source>
</evidence>
<organism evidence="14 15">
    <name type="scientific">Actinomadura yumaensis</name>
    <dbReference type="NCBI Taxonomy" id="111807"/>
    <lineage>
        <taxon>Bacteria</taxon>
        <taxon>Bacillati</taxon>
        <taxon>Actinomycetota</taxon>
        <taxon>Actinomycetes</taxon>
        <taxon>Streptosporangiales</taxon>
        <taxon>Thermomonosporaceae</taxon>
        <taxon>Actinomadura</taxon>
    </lineage>
</organism>
<dbReference type="InterPro" id="IPR005804">
    <property type="entry name" value="FA_desaturase_dom"/>
</dbReference>
<name>A0ABW2CLR2_9ACTN</name>
<keyword evidence="9" id="KW-0408">Iron</keyword>
<evidence type="ECO:0000256" key="7">
    <source>
        <dbReference type="ARBA" id="ARBA00022989"/>
    </source>
</evidence>
<gene>
    <name evidence="14" type="ORF">ACFQKB_22595</name>
</gene>
<dbReference type="Proteomes" id="UP001596380">
    <property type="component" value="Unassembled WGS sequence"/>
</dbReference>
<evidence type="ECO:0000256" key="4">
    <source>
        <dbReference type="ARBA" id="ARBA00022519"/>
    </source>
</evidence>
<feature type="transmembrane region" description="Helical" evidence="12">
    <location>
        <begin position="231"/>
        <end position="255"/>
    </location>
</feature>
<feature type="transmembrane region" description="Helical" evidence="12">
    <location>
        <begin position="85"/>
        <end position="108"/>
    </location>
</feature>
<evidence type="ECO:0000313" key="15">
    <source>
        <dbReference type="Proteomes" id="UP001596380"/>
    </source>
</evidence>
<proteinExistence type="inferred from homology"/>
<dbReference type="PANTHER" id="PTHR38674:SF1">
    <property type="entry name" value="ALKANE 1-MONOOXYGENASE 1"/>
    <property type="match status" value="1"/>
</dbReference>
<evidence type="ECO:0000256" key="12">
    <source>
        <dbReference type="SAM" id="Phobius"/>
    </source>
</evidence>
<keyword evidence="15" id="KW-1185">Reference proteome</keyword>
<evidence type="ECO:0000256" key="8">
    <source>
        <dbReference type="ARBA" id="ARBA00023002"/>
    </source>
</evidence>
<accession>A0ABW2CLR2</accession>
<feature type="transmembrane region" description="Helical" evidence="12">
    <location>
        <begin position="45"/>
        <end position="65"/>
    </location>
</feature>
<dbReference type="PANTHER" id="PTHR38674">
    <property type="entry name" value="ALKANE 1-MONOOXYGENASE 1"/>
    <property type="match status" value="1"/>
</dbReference>
<keyword evidence="4" id="KW-0997">Cell inner membrane</keyword>
<evidence type="ECO:0000256" key="1">
    <source>
        <dbReference type="ARBA" id="ARBA00004429"/>
    </source>
</evidence>
<keyword evidence="8" id="KW-0560">Oxidoreductase</keyword>
<evidence type="ECO:0000256" key="2">
    <source>
        <dbReference type="ARBA" id="ARBA00010823"/>
    </source>
</evidence>
<dbReference type="RefSeq" id="WP_160826685.1">
    <property type="nucleotide sequence ID" value="NZ_JBHSXS010000013.1"/>
</dbReference>
<evidence type="ECO:0000256" key="3">
    <source>
        <dbReference type="ARBA" id="ARBA00022475"/>
    </source>
</evidence>
<evidence type="ECO:0000256" key="6">
    <source>
        <dbReference type="ARBA" id="ARBA00022723"/>
    </source>
</evidence>
<keyword evidence="6" id="KW-0479">Metal-binding</keyword>
<keyword evidence="11 12" id="KW-0472">Membrane</keyword>
<feature type="transmembrane region" description="Helical" evidence="12">
    <location>
        <begin position="19"/>
        <end position="38"/>
    </location>
</feature>
<evidence type="ECO:0000256" key="11">
    <source>
        <dbReference type="ARBA" id="ARBA00023136"/>
    </source>
</evidence>
<comment type="subcellular location">
    <subcellularLocation>
        <location evidence="1">Cell inner membrane</location>
        <topology evidence="1">Multi-pass membrane protein</topology>
    </subcellularLocation>
</comment>
<feature type="domain" description="Fatty acid desaturase" evidence="13">
    <location>
        <begin position="123"/>
        <end position="342"/>
    </location>
</feature>